<dbReference type="eggNOG" id="COG0789">
    <property type="taxonomic scope" value="Bacteria"/>
</dbReference>
<organism evidence="4">
    <name type="scientific">Caulobacter sp. (strain K31)</name>
    <dbReference type="NCBI Taxonomy" id="366602"/>
    <lineage>
        <taxon>Bacteria</taxon>
        <taxon>Pseudomonadati</taxon>
        <taxon>Pseudomonadota</taxon>
        <taxon>Alphaproteobacteria</taxon>
        <taxon>Caulobacterales</taxon>
        <taxon>Caulobacteraceae</taxon>
        <taxon>Caulobacter</taxon>
    </lineage>
</organism>
<proteinExistence type="predicted"/>
<gene>
    <name evidence="4" type="ordered locus">Caul_0411</name>
</gene>
<dbReference type="PANTHER" id="PTHR30204:SF93">
    <property type="entry name" value="HTH MERR-TYPE DOMAIN-CONTAINING PROTEIN"/>
    <property type="match status" value="1"/>
</dbReference>
<dbReference type="HOGENOM" id="CLU_1575664_0_0_5"/>
<dbReference type="Pfam" id="PF13411">
    <property type="entry name" value="MerR_1"/>
    <property type="match status" value="1"/>
</dbReference>
<dbReference type="InterPro" id="IPR047057">
    <property type="entry name" value="MerR_fam"/>
</dbReference>
<sequence length="169" mass="18581">MAVSELIMPTPTAPPTAQRAQSRQVKLRATTVSISEVAEHFQVTRRAIRHYETHGLLCSTRDGRNGRMFDADSRLRLQAILRLRSIGVPIREIAIALQSGRDLDLIVQEGFEARLAALEEERARIESTLRSLGPRRERRGATSFTGRTVRAPPSAGLAEAVDSLAQTAG</sequence>
<dbReference type="AlphaFoldDB" id="B0T5J0"/>
<evidence type="ECO:0000256" key="1">
    <source>
        <dbReference type="ARBA" id="ARBA00023125"/>
    </source>
</evidence>
<dbReference type="InterPro" id="IPR009061">
    <property type="entry name" value="DNA-bd_dom_put_sf"/>
</dbReference>
<accession>B0T5J0</accession>
<evidence type="ECO:0000256" key="2">
    <source>
        <dbReference type="SAM" id="MobiDB-lite"/>
    </source>
</evidence>
<dbReference type="GO" id="GO:0003700">
    <property type="term" value="F:DNA-binding transcription factor activity"/>
    <property type="evidence" value="ECO:0007669"/>
    <property type="project" value="InterPro"/>
</dbReference>
<protein>
    <submittedName>
        <fullName evidence="4">Transcriptional regulator, MerR family</fullName>
    </submittedName>
</protein>
<name>B0T5J0_CAUSK</name>
<feature type="region of interest" description="Disordered" evidence="2">
    <location>
        <begin position="132"/>
        <end position="169"/>
    </location>
</feature>
<evidence type="ECO:0000259" key="3">
    <source>
        <dbReference type="PROSITE" id="PS50937"/>
    </source>
</evidence>
<dbReference type="KEGG" id="cak:Caul_0411"/>
<dbReference type="Gene3D" id="1.10.1660.10">
    <property type="match status" value="1"/>
</dbReference>
<evidence type="ECO:0000313" key="4">
    <source>
        <dbReference type="EMBL" id="ABZ69548.1"/>
    </source>
</evidence>
<dbReference type="STRING" id="366602.Caul_0411"/>
<feature type="domain" description="HTH merR-type" evidence="3">
    <location>
        <begin position="31"/>
        <end position="99"/>
    </location>
</feature>
<keyword evidence="1" id="KW-0238">DNA-binding</keyword>
<dbReference type="SUPFAM" id="SSF46955">
    <property type="entry name" value="Putative DNA-binding domain"/>
    <property type="match status" value="1"/>
</dbReference>
<dbReference type="CDD" id="cd00592">
    <property type="entry name" value="HTH_MerR-like"/>
    <property type="match status" value="1"/>
</dbReference>
<dbReference type="PROSITE" id="PS50937">
    <property type="entry name" value="HTH_MERR_2"/>
    <property type="match status" value="1"/>
</dbReference>
<dbReference type="SMART" id="SM00422">
    <property type="entry name" value="HTH_MERR"/>
    <property type="match status" value="1"/>
</dbReference>
<reference evidence="4" key="1">
    <citation type="submission" date="2008-01" db="EMBL/GenBank/DDBJ databases">
        <title>Complete sequence of chromosome of Caulobacter sp. K31.</title>
        <authorList>
            <consortium name="US DOE Joint Genome Institute"/>
            <person name="Copeland A."/>
            <person name="Lucas S."/>
            <person name="Lapidus A."/>
            <person name="Barry K."/>
            <person name="Glavina del Rio T."/>
            <person name="Dalin E."/>
            <person name="Tice H."/>
            <person name="Pitluck S."/>
            <person name="Bruce D."/>
            <person name="Goodwin L."/>
            <person name="Thompson L.S."/>
            <person name="Brettin T."/>
            <person name="Detter J.C."/>
            <person name="Han C."/>
            <person name="Schmutz J."/>
            <person name="Larimer F."/>
            <person name="Land M."/>
            <person name="Hauser L."/>
            <person name="Kyrpides N."/>
            <person name="Kim E."/>
            <person name="Stephens C."/>
            <person name="Richardson P."/>
        </authorList>
    </citation>
    <scope>NUCLEOTIDE SEQUENCE [LARGE SCALE GENOMIC DNA]</scope>
    <source>
        <strain evidence="4">K31</strain>
    </source>
</reference>
<dbReference type="InterPro" id="IPR000551">
    <property type="entry name" value="MerR-type_HTH_dom"/>
</dbReference>
<dbReference type="EMBL" id="CP000927">
    <property type="protein sequence ID" value="ABZ69548.1"/>
    <property type="molecule type" value="Genomic_DNA"/>
</dbReference>
<dbReference type="GO" id="GO:0003677">
    <property type="term" value="F:DNA binding"/>
    <property type="evidence" value="ECO:0007669"/>
    <property type="project" value="UniProtKB-KW"/>
</dbReference>
<dbReference type="PANTHER" id="PTHR30204">
    <property type="entry name" value="REDOX-CYCLING DRUG-SENSING TRANSCRIPTIONAL ACTIVATOR SOXR"/>
    <property type="match status" value="1"/>
</dbReference>